<feature type="region of interest" description="Disordered" evidence="2">
    <location>
        <begin position="102"/>
        <end position="155"/>
    </location>
</feature>
<protein>
    <submittedName>
        <fullName evidence="3">KRUF family protein</fullName>
    </submittedName>
</protein>
<feature type="non-terminal residue" evidence="3">
    <location>
        <position position="1"/>
    </location>
</feature>
<reference evidence="3 4" key="1">
    <citation type="submission" date="2014-05" db="EMBL/GenBank/DDBJ databases">
        <authorList>
            <person name="Sibley D."/>
            <person name="Venepally P."/>
            <person name="Karamycheva S."/>
            <person name="Hadjithomas M."/>
            <person name="Khan A."/>
            <person name="Brunk B."/>
            <person name="Roos D."/>
            <person name="Caler E."/>
            <person name="Lorenzi H."/>
        </authorList>
    </citation>
    <scope>NUCLEOTIDE SEQUENCE [LARGE SCALE GENOMIC DNA]</scope>
    <source>
        <strain evidence="3 4">RUB</strain>
    </source>
</reference>
<feature type="region of interest" description="Disordered" evidence="2">
    <location>
        <begin position="358"/>
        <end position="397"/>
    </location>
</feature>
<proteinExistence type="predicted"/>
<dbReference type="EMBL" id="AFYV02002770">
    <property type="protein sequence ID" value="KFG57690.1"/>
    <property type="molecule type" value="Genomic_DNA"/>
</dbReference>
<feature type="compositionally biased region" description="Polar residues" evidence="2">
    <location>
        <begin position="375"/>
        <end position="388"/>
    </location>
</feature>
<comment type="caution">
    <text evidence="3">The sequence shown here is derived from an EMBL/GenBank/DDBJ whole genome shotgun (WGS) entry which is preliminary data.</text>
</comment>
<keyword evidence="1" id="KW-0175">Coiled coil</keyword>
<name>A0A086LM22_TOXGO</name>
<organism evidence="3 4">
    <name type="scientific">Toxoplasma gondii RUB</name>
    <dbReference type="NCBI Taxonomy" id="935652"/>
    <lineage>
        <taxon>Eukaryota</taxon>
        <taxon>Sar</taxon>
        <taxon>Alveolata</taxon>
        <taxon>Apicomplexa</taxon>
        <taxon>Conoidasida</taxon>
        <taxon>Coccidia</taxon>
        <taxon>Eucoccidiorida</taxon>
        <taxon>Eimeriorina</taxon>
        <taxon>Sarcocystidae</taxon>
        <taxon>Toxoplasma</taxon>
    </lineage>
</organism>
<feature type="compositionally biased region" description="Polar residues" evidence="2">
    <location>
        <begin position="121"/>
        <end position="152"/>
    </location>
</feature>
<feature type="coiled-coil region" evidence="1">
    <location>
        <begin position="27"/>
        <end position="54"/>
    </location>
</feature>
<feature type="compositionally biased region" description="Low complexity" evidence="2">
    <location>
        <begin position="231"/>
        <end position="257"/>
    </location>
</feature>
<evidence type="ECO:0000256" key="2">
    <source>
        <dbReference type="SAM" id="MobiDB-lite"/>
    </source>
</evidence>
<evidence type="ECO:0000313" key="4">
    <source>
        <dbReference type="Proteomes" id="UP000028834"/>
    </source>
</evidence>
<gene>
    <name evidence="3" type="ORF">TGRUB_433320</name>
</gene>
<feature type="region of interest" description="Disordered" evidence="2">
    <location>
        <begin position="230"/>
        <end position="257"/>
    </location>
</feature>
<accession>A0A086LM22</accession>
<dbReference type="Proteomes" id="UP000028834">
    <property type="component" value="Unassembled WGS sequence"/>
</dbReference>
<evidence type="ECO:0000256" key="1">
    <source>
        <dbReference type="SAM" id="Coils"/>
    </source>
</evidence>
<feature type="non-terminal residue" evidence="3">
    <location>
        <position position="397"/>
    </location>
</feature>
<dbReference type="AlphaFoldDB" id="A0A086LM22"/>
<evidence type="ECO:0000313" key="3">
    <source>
        <dbReference type="EMBL" id="KFG57690.1"/>
    </source>
</evidence>
<dbReference type="VEuPathDB" id="ToxoDB:TGRUB_433320"/>
<sequence length="397" mass="42954">ISALAPGTSSAGAPPKMAMQLYVRLGVAALRKEANELEELLANKDLNVEQLVAERMATSLTPNPPDALLHQLRNHARGVHAKQATRRRERAATLRAQADMWEGRLASGDLTQQDPDESSSSRETAPQPASKSDTTQGRRASNVSQHRSSSIHYTRASGDVQMSAARSDAYVGYAGTFNEGCLGEKKGTCRLWGPLLRKWKTKAIPFGSVSETTSGAGCCFVFSAGRRRGRQQGQAAGEGTAATGPSAPSVSSASPMSRLEGSLRGTLLGSSVPLPGRGNVAYAKLAADKLRLEAESMLTKWGSLEVYVRGRIADRMLEENNRSPSVAEVRSWLRRARQRYYRWGAHRTQQAAELRNRAGYLDTQTPAEGDFLRSPQETPTHRPPSSTDLPGDESEGV</sequence>